<organism evidence="7">
    <name type="scientific">Escobaria virus</name>
    <dbReference type="NCBI Taxonomy" id="1417306"/>
    <lineage>
        <taxon>Viruses</taxon>
        <taxon>Riboviria</taxon>
        <taxon>Orthornavirae</taxon>
        <taxon>Kitrinoviricota</taxon>
        <taxon>Alsuviricetes</taxon>
        <taxon>Tymovirales</taxon>
        <taxon>Alphaflexiviridae</taxon>
    </lineage>
</organism>
<dbReference type="EMBL" id="KF421919">
    <property type="protein sequence ID" value="AHB87056.1"/>
    <property type="molecule type" value="Genomic_RNA"/>
</dbReference>
<reference evidence="7" key="1">
    <citation type="submission" date="2013-07" db="EMBL/GenBank/DDBJ databases">
        <title>Genomic characterization of AAV1 and evidence of other flexiviruses in Oklahoma Tallgrass Prairie Preserve revealed by sequence analysis and genomic organization.</title>
        <authorList>
            <person name="Dutta M."/>
            <person name="Sokhandan Bashir N."/>
            <person name="Melcher U."/>
        </authorList>
    </citation>
    <scope>NUCLEOTIDE SEQUENCE</scope>
    <source>
        <strain evidence="7">05TGP00120D</strain>
    </source>
</reference>
<name>V5V1Q2_9VIRU</name>
<keyword evidence="3 7" id="KW-0167">Capsid protein</keyword>
<dbReference type="PRINTS" id="PR00232">
    <property type="entry name" value="POTXCARLCOAT"/>
</dbReference>
<keyword evidence="2" id="KW-1139">Helical capsid protein</keyword>
<protein>
    <submittedName>
        <fullName evidence="7">Putative coat protein</fullName>
    </submittedName>
</protein>
<evidence type="ECO:0000259" key="6">
    <source>
        <dbReference type="PROSITE" id="PS00418"/>
    </source>
</evidence>
<evidence type="ECO:0000256" key="3">
    <source>
        <dbReference type="ARBA" id="ARBA00022561"/>
    </source>
</evidence>
<evidence type="ECO:0000256" key="1">
    <source>
        <dbReference type="ARBA" id="ARBA00004328"/>
    </source>
</evidence>
<evidence type="ECO:0000256" key="5">
    <source>
        <dbReference type="SAM" id="MobiDB-lite"/>
    </source>
</evidence>
<dbReference type="GO" id="GO:0019029">
    <property type="term" value="C:helical viral capsid"/>
    <property type="evidence" value="ECO:0007669"/>
    <property type="project" value="UniProtKB-KW"/>
</dbReference>
<dbReference type="InterPro" id="IPR000052">
    <property type="entry name" value="Pltvir_coat"/>
</dbReference>
<dbReference type="Pfam" id="PF00286">
    <property type="entry name" value="Flexi_CP"/>
    <property type="match status" value="1"/>
</dbReference>
<evidence type="ECO:0000313" key="7">
    <source>
        <dbReference type="EMBL" id="AHB87056.1"/>
    </source>
</evidence>
<evidence type="ECO:0000256" key="4">
    <source>
        <dbReference type="ARBA" id="ARBA00022844"/>
    </source>
</evidence>
<comment type="subcellular location">
    <subcellularLocation>
        <location evidence="1">Virion</location>
    </subcellularLocation>
</comment>
<evidence type="ECO:0000256" key="2">
    <source>
        <dbReference type="ARBA" id="ARBA00022497"/>
    </source>
</evidence>
<dbReference type="GO" id="GO:0005198">
    <property type="term" value="F:structural molecule activity"/>
    <property type="evidence" value="ECO:0007669"/>
    <property type="project" value="InterPro"/>
</dbReference>
<dbReference type="PROSITE" id="PS00418">
    <property type="entry name" value="POTEX_CARLAVIRUS_COAT"/>
    <property type="match status" value="1"/>
</dbReference>
<proteinExistence type="predicted"/>
<feature type="region of interest" description="Disordered" evidence="5">
    <location>
        <begin position="1"/>
        <end position="30"/>
    </location>
</feature>
<feature type="non-terminal residue" evidence="7">
    <location>
        <position position="186"/>
    </location>
</feature>
<feature type="domain" description="Potexviruses and carlaviruses coat protein" evidence="6">
    <location>
        <begin position="159"/>
        <end position="174"/>
    </location>
</feature>
<sequence>MSNPDQADPPNSGPSGRQGPNPPRERPNPLQQIQADPELIPSEADLELVAGKIVANKIATNEIIRSILRQLKSVHTEATAADLVALAWACYHNGSSKYTVLEDVSPHQIPLAHIKDTVEEFCTLRQFCMFYAKICYDTGRRLKTPPANWMNKGFKDDSKFAAFDFFSGVLNDAAPKPPWRNEVHTH</sequence>
<accession>V5V1Q2</accession>
<keyword evidence="4" id="KW-0946">Virion</keyword>